<dbReference type="PANTHER" id="PTHR11527">
    <property type="entry name" value="HEAT-SHOCK PROTEIN 20 FAMILY MEMBER"/>
    <property type="match status" value="1"/>
</dbReference>
<dbReference type="InterPro" id="IPR008978">
    <property type="entry name" value="HSP20-like_chaperone"/>
</dbReference>
<dbReference type="CDD" id="cd06464">
    <property type="entry name" value="ACD_sHsps-like"/>
    <property type="match status" value="1"/>
</dbReference>
<dbReference type="InterPro" id="IPR002068">
    <property type="entry name" value="A-crystallin/Hsp20_dom"/>
</dbReference>
<sequence length="142" mass="16467">MSLIRRNTGLMPSLWDEVLAPDWFGGIQKPLRNLPAVNIREEESQFILELAIPGQKKEDFNIEVDQDVLTISMESGEKKEETVKQYTRREFHYTSFKRAFTLPESVNQEDIRADYREGILRFSLPKKQEALPTKKRLIAIGG</sequence>
<evidence type="ECO:0000313" key="4">
    <source>
        <dbReference type="EMBL" id="MCO5724034.1"/>
    </source>
</evidence>
<dbReference type="Proteomes" id="UP001206312">
    <property type="component" value="Unassembled WGS sequence"/>
</dbReference>
<reference evidence="4 5" key="1">
    <citation type="submission" date="2022-06" db="EMBL/GenBank/DDBJ databases">
        <authorList>
            <person name="Xuan X."/>
        </authorList>
    </citation>
    <scope>NUCLEOTIDE SEQUENCE [LARGE SCALE GENOMIC DNA]</scope>
    <source>
        <strain evidence="4 5">2V75</strain>
    </source>
</reference>
<feature type="domain" description="SHSP" evidence="3">
    <location>
        <begin position="28"/>
        <end position="141"/>
    </location>
</feature>
<comment type="caution">
    <text evidence="4">The sequence shown here is derived from an EMBL/GenBank/DDBJ whole genome shotgun (WGS) entry which is preliminary data.</text>
</comment>
<name>A0ABT1AWG0_9FLAO</name>
<accession>A0ABT1AWG0</accession>
<evidence type="ECO:0000313" key="5">
    <source>
        <dbReference type="Proteomes" id="UP001206312"/>
    </source>
</evidence>
<protein>
    <submittedName>
        <fullName evidence="4">Hsp20/alpha crystallin family protein</fullName>
    </submittedName>
</protein>
<dbReference type="Gene3D" id="2.60.40.790">
    <property type="match status" value="1"/>
</dbReference>
<evidence type="ECO:0000256" key="2">
    <source>
        <dbReference type="RuleBase" id="RU003616"/>
    </source>
</evidence>
<evidence type="ECO:0000259" key="3">
    <source>
        <dbReference type="PROSITE" id="PS01031"/>
    </source>
</evidence>
<dbReference type="RefSeq" id="WP_252740406.1">
    <property type="nucleotide sequence ID" value="NZ_JAMXIB010000002.1"/>
</dbReference>
<comment type="similarity">
    <text evidence="1 2">Belongs to the small heat shock protein (HSP20) family.</text>
</comment>
<dbReference type="InterPro" id="IPR031107">
    <property type="entry name" value="Small_HSP"/>
</dbReference>
<proteinExistence type="inferred from homology"/>
<gene>
    <name evidence="4" type="ORF">NG653_04145</name>
</gene>
<dbReference type="EMBL" id="JAMXIB010000002">
    <property type="protein sequence ID" value="MCO5724034.1"/>
    <property type="molecule type" value="Genomic_DNA"/>
</dbReference>
<dbReference type="Pfam" id="PF00011">
    <property type="entry name" value="HSP20"/>
    <property type="match status" value="1"/>
</dbReference>
<keyword evidence="5" id="KW-1185">Reference proteome</keyword>
<dbReference type="SUPFAM" id="SSF49764">
    <property type="entry name" value="HSP20-like chaperones"/>
    <property type="match status" value="1"/>
</dbReference>
<evidence type="ECO:0000256" key="1">
    <source>
        <dbReference type="PROSITE-ProRule" id="PRU00285"/>
    </source>
</evidence>
<organism evidence="4 5">
    <name type="scientific">Robiginitalea marina</name>
    <dbReference type="NCBI Taxonomy" id="2954105"/>
    <lineage>
        <taxon>Bacteria</taxon>
        <taxon>Pseudomonadati</taxon>
        <taxon>Bacteroidota</taxon>
        <taxon>Flavobacteriia</taxon>
        <taxon>Flavobacteriales</taxon>
        <taxon>Flavobacteriaceae</taxon>
        <taxon>Robiginitalea</taxon>
    </lineage>
</organism>
<dbReference type="PROSITE" id="PS01031">
    <property type="entry name" value="SHSP"/>
    <property type="match status" value="1"/>
</dbReference>